<gene>
    <name evidence="2" type="ORF">PTT_11053</name>
</gene>
<evidence type="ECO:0000256" key="1">
    <source>
        <dbReference type="SAM" id="MobiDB-lite"/>
    </source>
</evidence>
<feature type="region of interest" description="Disordered" evidence="1">
    <location>
        <begin position="1"/>
        <end position="81"/>
    </location>
</feature>
<reference evidence="2 3" key="1">
    <citation type="journal article" date="2010" name="Genome Biol.">
        <title>A first genome assembly of the barley fungal pathogen Pyrenophora teres f. teres.</title>
        <authorList>
            <person name="Ellwood S.R."/>
            <person name="Liu Z."/>
            <person name="Syme R.A."/>
            <person name="Lai Z."/>
            <person name="Hane J.K."/>
            <person name="Keiper F."/>
            <person name="Moffat C.S."/>
            <person name="Oliver R.P."/>
            <person name="Friesen T.L."/>
        </authorList>
    </citation>
    <scope>NUCLEOTIDE SEQUENCE [LARGE SCALE GENOMIC DNA]</scope>
    <source>
        <strain evidence="2 3">0-1</strain>
    </source>
</reference>
<accession>E3RQN6</accession>
<name>E3RQN6_PYRTT</name>
<evidence type="ECO:0000313" key="2">
    <source>
        <dbReference type="EMBL" id="EFQ91948.1"/>
    </source>
</evidence>
<proteinExistence type="predicted"/>
<dbReference type="EMBL" id="GL534524">
    <property type="protein sequence ID" value="EFQ91948.1"/>
    <property type="molecule type" value="Genomic_DNA"/>
</dbReference>
<dbReference type="HOGENOM" id="CLU_2575039_0_0_1"/>
<organism evidence="3">
    <name type="scientific">Pyrenophora teres f. teres (strain 0-1)</name>
    <name type="common">Barley net blotch fungus</name>
    <name type="synonym">Drechslera teres f. teres</name>
    <dbReference type="NCBI Taxonomy" id="861557"/>
    <lineage>
        <taxon>Eukaryota</taxon>
        <taxon>Fungi</taxon>
        <taxon>Dikarya</taxon>
        <taxon>Ascomycota</taxon>
        <taxon>Pezizomycotina</taxon>
        <taxon>Dothideomycetes</taxon>
        <taxon>Pleosporomycetidae</taxon>
        <taxon>Pleosporales</taxon>
        <taxon>Pleosporineae</taxon>
        <taxon>Pleosporaceae</taxon>
        <taxon>Pyrenophora</taxon>
    </lineage>
</organism>
<dbReference type="Proteomes" id="UP000001067">
    <property type="component" value="Unassembled WGS sequence"/>
</dbReference>
<evidence type="ECO:0000313" key="3">
    <source>
        <dbReference type="Proteomes" id="UP000001067"/>
    </source>
</evidence>
<sequence length="81" mass="9878">MDEKGFHLGRGEENKREIEEDKRNQLRTKELKAKPKLITEEQAGMKREERVKEKERKEKERKEKERKEKERKEKEKAAKAT</sequence>
<keyword evidence="3" id="KW-1185">Reference proteome</keyword>
<protein>
    <submittedName>
        <fullName evidence="2">Uncharacterized protein</fullName>
    </submittedName>
</protein>
<dbReference type="KEGG" id="pte:PTT_11053"/>
<dbReference type="AlphaFoldDB" id="E3RQN6"/>